<dbReference type="CDD" id="cd01991">
    <property type="entry name" value="Asn_synthase_B_C"/>
    <property type="match status" value="1"/>
</dbReference>
<comment type="pathway">
    <text evidence="1">Amino-acid biosynthesis; L-asparagine biosynthesis; L-asparagine from L-aspartate (L-Gln route): step 1/1.</text>
</comment>
<dbReference type="Proteomes" id="UP000319927">
    <property type="component" value="Unassembled WGS sequence"/>
</dbReference>
<comment type="catalytic activity">
    <reaction evidence="8">
        <text>L-aspartate + L-glutamine + ATP + H2O = L-asparagine + L-glutamate + AMP + diphosphate + H(+)</text>
        <dbReference type="Rhea" id="RHEA:12228"/>
        <dbReference type="ChEBI" id="CHEBI:15377"/>
        <dbReference type="ChEBI" id="CHEBI:15378"/>
        <dbReference type="ChEBI" id="CHEBI:29985"/>
        <dbReference type="ChEBI" id="CHEBI:29991"/>
        <dbReference type="ChEBI" id="CHEBI:30616"/>
        <dbReference type="ChEBI" id="CHEBI:33019"/>
        <dbReference type="ChEBI" id="CHEBI:58048"/>
        <dbReference type="ChEBI" id="CHEBI:58359"/>
        <dbReference type="ChEBI" id="CHEBI:456215"/>
        <dbReference type="EC" id="6.3.5.4"/>
    </reaction>
</comment>
<feature type="binding site" evidence="10">
    <location>
        <position position="393"/>
    </location>
    <ligand>
        <name>ATP</name>
        <dbReference type="ChEBI" id="CHEBI:30616"/>
    </ligand>
</feature>
<dbReference type="NCBIfam" id="TIGR03104">
    <property type="entry name" value="trio_amidotrans"/>
    <property type="match status" value="1"/>
</dbReference>
<reference evidence="13 14" key="1">
    <citation type="submission" date="2019-06" db="EMBL/GenBank/DDBJ databases">
        <title>Sequencing the genomes of 1000 actinobacteria strains.</title>
        <authorList>
            <person name="Klenk H.-P."/>
        </authorList>
    </citation>
    <scope>NUCLEOTIDE SEQUENCE [LARGE SCALE GENOMIC DNA]</scope>
    <source>
        <strain evidence="13 14">DSM 102131</strain>
    </source>
</reference>
<dbReference type="Pfam" id="PF13537">
    <property type="entry name" value="GATase_7"/>
    <property type="match status" value="1"/>
</dbReference>
<sequence>MLTARFPVSRAASARGSSAVGRFAKRAADPVDDRASRRGNRPSAAVRRRAPKNARSAVGFPGWASGSRRLRYRRPISDRQTTVAGVLPCCVHVERSGPAEMCGISGEARFDGATPDAGAVTRMTEAMRSRGPDGEGLWNDGWVTLGHRRLTVIDLSEAGGQPMVREDLGLGLVFNGCVYNYPQLRDELREAGHTFHSTSDTEVILVAYAQWGERFVDHLVGMFAAVLVDRRRRRLVLARDRLGIKPLYLAESPGRLRFASTLPALLAAGDVDTGIDPVALHHYLSWHSIVPAPRTILRGVRKLPPATVRVVESDGRSRERVYWRPDYQRDPAHAGMNARDWQAAAGDALRTAVRRRLVADVPVGVLLSGGLDSSMIVALLAEAGQHHLQTFSIGFDSRGGEVGDEFHYSDLVAATFGTDHQRIQLGNDDLVPAVRRTIEAMTEPMGSHDVVAFHLLCEQVARQVKVAQSGQGADEVFAGYAYHQPLTRVPRDGAAEAFAAAFFDHDHAELDRVVDPAYACDHDASRELLDAHLAAPGADTALDAVLRLDTHLMLSDDPVKRVDSMSMAWGLEVRTPFLDQDLVALAAACPPEHKVAQGGKGLLKEVARDVLPAEVIDRPKGYFPVPALRNVDGPVRHLVEEALTAPAARERGLFRPGYVADLLAEPAQAQAAAGSNKLWQLGLLELWLQAHDIY</sequence>
<dbReference type="Gene3D" id="3.60.20.10">
    <property type="entry name" value="Glutamine Phosphoribosylpyrophosphate, subunit 1, domain 1"/>
    <property type="match status" value="1"/>
</dbReference>
<dbReference type="GO" id="GO:0006529">
    <property type="term" value="P:asparagine biosynthetic process"/>
    <property type="evidence" value="ECO:0007669"/>
    <property type="project" value="UniProtKB-KW"/>
</dbReference>
<evidence type="ECO:0000256" key="11">
    <source>
        <dbReference type="SAM" id="MobiDB-lite"/>
    </source>
</evidence>
<dbReference type="SUPFAM" id="SSF52402">
    <property type="entry name" value="Adenine nucleotide alpha hydrolases-like"/>
    <property type="match status" value="1"/>
</dbReference>
<evidence type="ECO:0000256" key="6">
    <source>
        <dbReference type="ARBA" id="ARBA00022888"/>
    </source>
</evidence>
<evidence type="ECO:0000313" key="14">
    <source>
        <dbReference type="Proteomes" id="UP000319927"/>
    </source>
</evidence>
<feature type="compositionally biased region" description="Basic and acidic residues" evidence="11">
    <location>
        <begin position="26"/>
        <end position="36"/>
    </location>
</feature>
<keyword evidence="6 9" id="KW-0061">Asparagine biosynthesis</keyword>
<keyword evidence="7 9" id="KW-0315">Glutamine amidotransferase</keyword>
<feature type="binding site" evidence="10">
    <location>
        <position position="200"/>
    </location>
    <ligand>
        <name>L-glutamine</name>
        <dbReference type="ChEBI" id="CHEBI:58359"/>
    </ligand>
</feature>
<evidence type="ECO:0000256" key="3">
    <source>
        <dbReference type="ARBA" id="ARBA00012737"/>
    </source>
</evidence>
<evidence type="ECO:0000259" key="12">
    <source>
        <dbReference type="PROSITE" id="PS51278"/>
    </source>
</evidence>
<evidence type="ECO:0000256" key="9">
    <source>
        <dbReference type="PIRSR" id="PIRSR001589-1"/>
    </source>
</evidence>
<dbReference type="InterPro" id="IPR017932">
    <property type="entry name" value="GATase_2_dom"/>
</dbReference>
<name>A0A561WTG8_9ACTN</name>
<dbReference type="GO" id="GO:0005829">
    <property type="term" value="C:cytosol"/>
    <property type="evidence" value="ECO:0007669"/>
    <property type="project" value="TreeGrafter"/>
</dbReference>
<dbReference type="PIRSF" id="PIRSF001589">
    <property type="entry name" value="Asn_synthetase_glu-h"/>
    <property type="match status" value="1"/>
</dbReference>
<evidence type="ECO:0000256" key="7">
    <source>
        <dbReference type="ARBA" id="ARBA00022962"/>
    </source>
</evidence>
<dbReference type="InterPro" id="IPR006426">
    <property type="entry name" value="Asn_synth_AEB"/>
</dbReference>
<proteinExistence type="inferred from homology"/>
<dbReference type="InterPro" id="IPR017535">
    <property type="entry name" value="Asparagine_synth"/>
</dbReference>
<accession>A0A561WTG8</accession>
<feature type="active site" description="For GATase activity" evidence="9">
    <location>
        <position position="102"/>
    </location>
</feature>
<evidence type="ECO:0000256" key="8">
    <source>
        <dbReference type="ARBA" id="ARBA00048741"/>
    </source>
</evidence>
<dbReference type="GO" id="GO:0004066">
    <property type="term" value="F:asparagine synthase (glutamine-hydrolyzing) activity"/>
    <property type="evidence" value="ECO:0007669"/>
    <property type="project" value="UniProtKB-EC"/>
</dbReference>
<feature type="binding site" evidence="10">
    <location>
        <begin position="469"/>
        <end position="470"/>
    </location>
    <ligand>
        <name>ATP</name>
        <dbReference type="ChEBI" id="CHEBI:30616"/>
    </ligand>
</feature>
<feature type="domain" description="Glutamine amidotransferase type-2" evidence="12">
    <location>
        <begin position="102"/>
        <end position="314"/>
    </location>
</feature>
<dbReference type="NCBIfam" id="TIGR01536">
    <property type="entry name" value="asn_synth_AEB"/>
    <property type="match status" value="1"/>
</dbReference>
<dbReference type="InterPro" id="IPR033738">
    <property type="entry name" value="AsnB_N"/>
</dbReference>
<dbReference type="Gene3D" id="3.40.50.620">
    <property type="entry name" value="HUPs"/>
    <property type="match status" value="1"/>
</dbReference>
<dbReference type="SUPFAM" id="SSF56235">
    <property type="entry name" value="N-terminal nucleophile aminohydrolases (Ntn hydrolases)"/>
    <property type="match status" value="1"/>
</dbReference>
<dbReference type="InterPro" id="IPR014729">
    <property type="entry name" value="Rossmann-like_a/b/a_fold"/>
</dbReference>
<gene>
    <name evidence="13" type="ORF">FHX75_11279</name>
</gene>
<feature type="region of interest" description="Disordered" evidence="11">
    <location>
        <begin position="17"/>
        <end position="60"/>
    </location>
</feature>
<evidence type="ECO:0000256" key="1">
    <source>
        <dbReference type="ARBA" id="ARBA00005187"/>
    </source>
</evidence>
<evidence type="ECO:0000313" key="13">
    <source>
        <dbReference type="EMBL" id="TWG27144.1"/>
    </source>
</evidence>
<dbReference type="PROSITE" id="PS51278">
    <property type="entry name" value="GATASE_TYPE_2"/>
    <property type="match status" value="1"/>
</dbReference>
<comment type="caution">
    <text evidence="13">The sequence shown here is derived from an EMBL/GenBank/DDBJ whole genome shotgun (WGS) entry which is preliminary data.</text>
</comment>
<evidence type="ECO:0000256" key="2">
    <source>
        <dbReference type="ARBA" id="ARBA00005752"/>
    </source>
</evidence>
<dbReference type="InterPro" id="IPR001962">
    <property type="entry name" value="Asn_synthase"/>
</dbReference>
<dbReference type="EMBL" id="VIXA01000001">
    <property type="protein sequence ID" value="TWG27144.1"/>
    <property type="molecule type" value="Genomic_DNA"/>
</dbReference>
<dbReference type="EC" id="6.3.5.4" evidence="3"/>
<dbReference type="Pfam" id="PF00733">
    <property type="entry name" value="Asn_synthase"/>
    <property type="match status" value="1"/>
</dbReference>
<dbReference type="PANTHER" id="PTHR43284">
    <property type="entry name" value="ASPARAGINE SYNTHETASE (GLUTAMINE-HYDROLYZING)"/>
    <property type="match status" value="1"/>
</dbReference>
<dbReference type="InterPro" id="IPR051786">
    <property type="entry name" value="ASN_synthetase/amidase"/>
</dbReference>
<comment type="similarity">
    <text evidence="2">Belongs to the asparagine synthetase family.</text>
</comment>
<keyword evidence="4 10" id="KW-0547">Nucleotide-binding</keyword>
<keyword evidence="14" id="KW-1185">Reference proteome</keyword>
<keyword evidence="5 10" id="KW-0067">ATP-binding</keyword>
<evidence type="ECO:0000256" key="5">
    <source>
        <dbReference type="ARBA" id="ARBA00022840"/>
    </source>
</evidence>
<organism evidence="13 14">
    <name type="scientific">Micromonospora palomenae</name>
    <dbReference type="NCBI Taxonomy" id="1461247"/>
    <lineage>
        <taxon>Bacteria</taxon>
        <taxon>Bacillati</taxon>
        <taxon>Actinomycetota</taxon>
        <taxon>Actinomycetes</taxon>
        <taxon>Micromonosporales</taxon>
        <taxon>Micromonosporaceae</taxon>
        <taxon>Micromonospora</taxon>
    </lineage>
</organism>
<dbReference type="PANTHER" id="PTHR43284:SF1">
    <property type="entry name" value="ASPARAGINE SYNTHETASE"/>
    <property type="match status" value="1"/>
</dbReference>
<dbReference type="InterPro" id="IPR029055">
    <property type="entry name" value="Ntn_hydrolases_N"/>
</dbReference>
<protein>
    <recommendedName>
        <fullName evidence="3">asparagine synthase (glutamine-hydrolyzing)</fullName>
        <ecNumber evidence="3">6.3.5.4</ecNumber>
    </recommendedName>
</protein>
<dbReference type="CDD" id="cd00712">
    <property type="entry name" value="AsnB"/>
    <property type="match status" value="1"/>
</dbReference>
<dbReference type="AlphaFoldDB" id="A0A561WTG8"/>
<feature type="binding site" evidence="10">
    <location>
        <position position="366"/>
    </location>
    <ligand>
        <name>ATP</name>
        <dbReference type="ChEBI" id="CHEBI:30616"/>
    </ligand>
</feature>
<evidence type="ECO:0000256" key="10">
    <source>
        <dbReference type="PIRSR" id="PIRSR001589-2"/>
    </source>
</evidence>
<evidence type="ECO:0000256" key="4">
    <source>
        <dbReference type="ARBA" id="ARBA00022741"/>
    </source>
</evidence>
<keyword evidence="9" id="KW-0028">Amino-acid biosynthesis</keyword>
<dbReference type="GO" id="GO:0005524">
    <property type="term" value="F:ATP binding"/>
    <property type="evidence" value="ECO:0007669"/>
    <property type="project" value="UniProtKB-KW"/>
</dbReference>